<dbReference type="EMBL" id="JADCNM010000001">
    <property type="protein sequence ID" value="KAG0503029.1"/>
    <property type="molecule type" value="Genomic_DNA"/>
</dbReference>
<evidence type="ECO:0000256" key="1">
    <source>
        <dbReference type="SAM" id="Coils"/>
    </source>
</evidence>
<dbReference type="OrthoDB" id="1924603at2759"/>
<feature type="region of interest" description="Disordered" evidence="2">
    <location>
        <begin position="299"/>
        <end position="331"/>
    </location>
</feature>
<accession>A0A835S2M5</accession>
<comment type="caution">
    <text evidence="4">The sequence shown here is derived from an EMBL/GenBank/DDBJ whole genome shotgun (WGS) entry which is preliminary data.</text>
</comment>
<dbReference type="EMBL" id="JADCNL010000001">
    <property type="protein sequence ID" value="KAG0498793.1"/>
    <property type="molecule type" value="Genomic_DNA"/>
</dbReference>
<evidence type="ECO:0000313" key="6">
    <source>
        <dbReference type="Proteomes" id="UP000639772"/>
    </source>
</evidence>
<sequence length="331" mass="36938">MDSAPLLSPSSDEQLWSSLQNRVEAILEDRKAKQPVAWPFSACDAESKRVKRITGDSLLLIRGLDSVSSSLSQLTESLGAAQKGLNELAKPTSRKVYKRENQRAGDEDEQPNAKKQCLCTYSKVEENPISMSNLSSLDSKKEAFSVDEHKDEQIAVDPAKNVTLKAKELAVSMVSKAALLARELKMVRKELDAMQERCAQLEGENIRLREGFEKGAMPEEDDLVRLQLEALLSEKSRLANENANLLRENQCLHQLVEYHQLTAQDISFSDKEVIHGLRLDFSSLEGIEADELDDVHGDLNSVGEPIIRPSNIKMDSNPLDEESKEENKPTP</sequence>
<dbReference type="AlphaFoldDB" id="A0A835S2M5"/>
<protein>
    <submittedName>
        <fullName evidence="4">Uncharacterized protein</fullName>
    </submittedName>
</protein>
<evidence type="ECO:0000256" key="2">
    <source>
        <dbReference type="SAM" id="MobiDB-lite"/>
    </source>
</evidence>
<reference evidence="5 6" key="1">
    <citation type="journal article" date="2020" name="Nat. Food">
        <title>A phased Vanilla planifolia genome enables genetic improvement of flavour and production.</title>
        <authorList>
            <person name="Hasing T."/>
            <person name="Tang H."/>
            <person name="Brym M."/>
            <person name="Khazi F."/>
            <person name="Huang T."/>
            <person name="Chambers A.H."/>
        </authorList>
    </citation>
    <scope>NUCLEOTIDE SEQUENCE [LARGE SCALE GENOMIC DNA]</scope>
    <source>
        <tissue evidence="4">Leaf</tissue>
    </source>
</reference>
<evidence type="ECO:0000313" key="5">
    <source>
        <dbReference type="Proteomes" id="UP000636800"/>
    </source>
</evidence>
<gene>
    <name evidence="4" type="ORF">HPP92_003101</name>
    <name evidence="3" type="ORF">HPP92_003484</name>
</gene>
<dbReference type="Proteomes" id="UP000639772">
    <property type="component" value="Chromosome 1"/>
</dbReference>
<dbReference type="Proteomes" id="UP000636800">
    <property type="component" value="Chromosome 1"/>
</dbReference>
<keyword evidence="5" id="KW-1185">Reference proteome</keyword>
<organism evidence="4 6">
    <name type="scientific">Vanilla planifolia</name>
    <name type="common">Vanilla</name>
    <dbReference type="NCBI Taxonomy" id="51239"/>
    <lineage>
        <taxon>Eukaryota</taxon>
        <taxon>Viridiplantae</taxon>
        <taxon>Streptophyta</taxon>
        <taxon>Embryophyta</taxon>
        <taxon>Tracheophyta</taxon>
        <taxon>Spermatophyta</taxon>
        <taxon>Magnoliopsida</taxon>
        <taxon>Liliopsida</taxon>
        <taxon>Asparagales</taxon>
        <taxon>Orchidaceae</taxon>
        <taxon>Vanilloideae</taxon>
        <taxon>Vanilleae</taxon>
        <taxon>Vanilla</taxon>
    </lineage>
</organism>
<feature type="region of interest" description="Disordered" evidence="2">
    <location>
        <begin position="91"/>
        <end position="111"/>
    </location>
</feature>
<evidence type="ECO:0000313" key="4">
    <source>
        <dbReference type="EMBL" id="KAG0503029.1"/>
    </source>
</evidence>
<name>A0A835S2M5_VANPL</name>
<proteinExistence type="predicted"/>
<evidence type="ECO:0000313" key="3">
    <source>
        <dbReference type="EMBL" id="KAG0498793.1"/>
    </source>
</evidence>
<feature type="coiled-coil region" evidence="1">
    <location>
        <begin position="177"/>
        <end position="248"/>
    </location>
</feature>
<dbReference type="PANTHER" id="PTHR31016:SF2">
    <property type="entry name" value="OS04G0228100 PROTEIN"/>
    <property type="match status" value="1"/>
</dbReference>
<dbReference type="PANTHER" id="PTHR31016">
    <property type="entry name" value="OS04G0228100 PROTEIN"/>
    <property type="match status" value="1"/>
</dbReference>
<keyword evidence="1" id="KW-0175">Coiled coil</keyword>